<dbReference type="AlphaFoldDB" id="A0A1R4AB86"/>
<evidence type="ECO:0000256" key="1">
    <source>
        <dbReference type="ARBA" id="ARBA00007818"/>
    </source>
</evidence>
<keyword evidence="3" id="KW-0862">Zinc</keyword>
<dbReference type="GO" id="GO:0008270">
    <property type="term" value="F:zinc ion binding"/>
    <property type="evidence" value="ECO:0007669"/>
    <property type="project" value="TreeGrafter"/>
</dbReference>
<dbReference type="InterPro" id="IPR008584">
    <property type="entry name" value="CXXC_Zn-binding_euk"/>
</dbReference>
<dbReference type="KEGG" id="bmic:BMR1_03g00160"/>
<comment type="similarity">
    <text evidence="1">Belongs to the UPF0587 family.</text>
</comment>
<evidence type="ECO:0000313" key="5">
    <source>
        <dbReference type="Proteomes" id="UP000002899"/>
    </source>
</evidence>
<dbReference type="OrthoDB" id="10248838at2759"/>
<dbReference type="GeneID" id="24424667"/>
<name>A0A1R4AB86_BABMR</name>
<dbReference type="Pfam" id="PF05907">
    <property type="entry name" value="CXXC_Zn-b_euk"/>
    <property type="match status" value="1"/>
</dbReference>
<dbReference type="EMBL" id="LN871598">
    <property type="protein sequence ID" value="SJK86204.1"/>
    <property type="molecule type" value="Genomic_DNA"/>
</dbReference>
<gene>
    <name evidence="4" type="ORF">BMR1_03g00160</name>
</gene>
<dbReference type="SUPFAM" id="SSF141678">
    <property type="entry name" value="MAL13P1.257-like"/>
    <property type="match status" value="1"/>
</dbReference>
<keyword evidence="5" id="KW-1185">Reference proteome</keyword>
<dbReference type="PANTHER" id="PTHR12857">
    <property type="entry name" value="CXXC MOTIF CONTAINING ZINC BINDING PROTEIN"/>
    <property type="match status" value="1"/>
</dbReference>
<dbReference type="RefSeq" id="XP_021338392.1">
    <property type="nucleotide sequence ID" value="XM_021481794.1"/>
</dbReference>
<dbReference type="Proteomes" id="UP000002899">
    <property type="component" value="Chromosome III"/>
</dbReference>
<accession>A0A1R4AB86</accession>
<dbReference type="VEuPathDB" id="PiroplasmaDB:BMR1_03g00160"/>
<protein>
    <submittedName>
        <fullName evidence="4">UPF0587 protein C1orf123 homolog</fullName>
    </submittedName>
</protein>
<organism evidence="4 5">
    <name type="scientific">Babesia microti (strain RI)</name>
    <dbReference type="NCBI Taxonomy" id="1133968"/>
    <lineage>
        <taxon>Eukaryota</taxon>
        <taxon>Sar</taxon>
        <taxon>Alveolata</taxon>
        <taxon>Apicomplexa</taxon>
        <taxon>Aconoidasida</taxon>
        <taxon>Piroplasmida</taxon>
        <taxon>Babesiidae</taxon>
        <taxon>Babesia</taxon>
    </lineage>
</organism>
<evidence type="ECO:0000256" key="3">
    <source>
        <dbReference type="ARBA" id="ARBA00022833"/>
    </source>
</evidence>
<sequence>MILGLYIKAELENVDSVRAVPGIRWEVDVKEPTGYEFRKNVYFSSSESYSIPNSRGDANFIVKWRDSDARASIRIAEEGIPYTTEDVGKFKCIAKFEARGLDIIKWHPRGGFQALRGGRVYAVTFQEGSWADYDSDTNEPLSVLELDYKFAKL</sequence>
<evidence type="ECO:0000313" key="4">
    <source>
        <dbReference type="EMBL" id="SJK86204.1"/>
    </source>
</evidence>
<reference evidence="4 5" key="3">
    <citation type="journal article" date="2016" name="Sci. Rep.">
        <title>Genome-wide diversity and gene expression profiling of Babesia microti isolates identify polymorphic genes that mediate host-pathogen interactions.</title>
        <authorList>
            <person name="Silva J.C."/>
            <person name="Cornillot E."/>
            <person name="McCracken C."/>
            <person name="Usmani-Brown S."/>
            <person name="Dwivedi A."/>
            <person name="Ifeonu O.O."/>
            <person name="Crabtree J."/>
            <person name="Gotia H.T."/>
            <person name="Virji A.Z."/>
            <person name="Reynes C."/>
            <person name="Colinge J."/>
            <person name="Kumar V."/>
            <person name="Lawres L."/>
            <person name="Pazzi J.E."/>
            <person name="Pablo J.V."/>
            <person name="Hung C."/>
            <person name="Brancato J."/>
            <person name="Kumari P."/>
            <person name="Orvis J."/>
            <person name="Tretina K."/>
            <person name="Chibucos M."/>
            <person name="Ott S."/>
            <person name="Sadzewicz L."/>
            <person name="Sengamalay N."/>
            <person name="Shetty A.C."/>
            <person name="Su Q."/>
            <person name="Tallon L."/>
            <person name="Fraser C.M."/>
            <person name="Frutos R."/>
            <person name="Molina D.M."/>
            <person name="Krause P.J."/>
            <person name="Ben Mamoun C."/>
        </authorList>
    </citation>
    <scope>NUCLEOTIDE SEQUENCE [LARGE SCALE GENOMIC DNA]</scope>
    <source>
        <strain evidence="4 5">RI</strain>
    </source>
</reference>
<keyword evidence="2" id="KW-0479">Metal-binding</keyword>
<reference evidence="4 5" key="2">
    <citation type="journal article" date="2013" name="PLoS ONE">
        <title>Whole genome mapping and re-organization of the nuclear and mitochondrial genomes of Babesia microti isolates.</title>
        <authorList>
            <person name="Cornillot E."/>
            <person name="Dassouli A."/>
            <person name="Garg A."/>
            <person name="Pachikara N."/>
            <person name="Randazzo S."/>
            <person name="Depoix D."/>
            <person name="Carcy B."/>
            <person name="Delbecq S."/>
            <person name="Frutos R."/>
            <person name="Silva J.C."/>
            <person name="Sutton R."/>
            <person name="Krause P.J."/>
            <person name="Mamoun C.B."/>
        </authorList>
    </citation>
    <scope>NUCLEOTIDE SEQUENCE [LARGE SCALE GENOMIC DNA]</scope>
    <source>
        <strain evidence="4 5">RI</strain>
    </source>
</reference>
<evidence type="ECO:0000256" key="2">
    <source>
        <dbReference type="ARBA" id="ARBA00022723"/>
    </source>
</evidence>
<dbReference type="PANTHER" id="PTHR12857:SF0">
    <property type="entry name" value="CXXC MOTIF CONTAINING ZINC BINDING PROTEIN"/>
    <property type="match status" value="1"/>
</dbReference>
<proteinExistence type="inferred from homology"/>
<reference evidence="4 5" key="1">
    <citation type="journal article" date="2012" name="Nucleic Acids Res.">
        <title>Sequencing of the smallest Apicomplexan genome from the human pathogen Babesia microti.</title>
        <authorList>
            <person name="Cornillot E."/>
            <person name="Hadj-Kaddour K."/>
            <person name="Dassouli A."/>
            <person name="Noel B."/>
            <person name="Ranwez V."/>
            <person name="Vacherie B."/>
            <person name="Augagneur Y."/>
            <person name="Bres V."/>
            <person name="Duclos A."/>
            <person name="Randazzo S."/>
            <person name="Carcy B."/>
            <person name="Debierre-Grockiego F."/>
            <person name="Delbecq S."/>
            <person name="Moubri-Menage K."/>
            <person name="Shams-Eldin H."/>
            <person name="Usmani-Brown S."/>
            <person name="Bringaud F."/>
            <person name="Wincker P."/>
            <person name="Vivares C.P."/>
            <person name="Schwarz R.T."/>
            <person name="Schetters T.P."/>
            <person name="Krause P.J."/>
            <person name="Gorenflot A."/>
            <person name="Berry V."/>
            <person name="Barbe V."/>
            <person name="Ben Mamoun C."/>
        </authorList>
    </citation>
    <scope>NUCLEOTIDE SEQUENCE [LARGE SCALE GENOMIC DNA]</scope>
    <source>
        <strain evidence="4 5">RI</strain>
    </source>
</reference>